<dbReference type="NCBIfam" id="TIGR02258">
    <property type="entry name" value="2_5_ligase"/>
    <property type="match status" value="1"/>
</dbReference>
<dbReference type="OrthoDB" id="7061261at2"/>
<feature type="active site" description="Proton donor" evidence="2">
    <location>
        <position position="43"/>
    </location>
</feature>
<sequence>MPEATRRLFFALWPDDRVRRDIIERREALGRVSRRRVPDHNLHLTLVFLGDQPGERLAAFEEVAGKIEQGACTLELDRFGWFPRARVAWLGGDAPEALGELQGVLWRRMVGLGVRLDERPFRPHVTLFRQVLRRPRMPVPEPLIWPIGDFVLVESIPGSPYRVLRRWALKA</sequence>
<dbReference type="InterPro" id="IPR004175">
    <property type="entry name" value="RNA_CPDase"/>
</dbReference>
<name>A0A3E1KCW6_9GAMM</name>
<comment type="similarity">
    <text evidence="2">Belongs to the 2H phosphoesterase superfamily. ThpR family.</text>
</comment>
<dbReference type="EC" id="3.1.4.58" evidence="2"/>
<feature type="short sequence motif" description="HXTX 1" evidence="2">
    <location>
        <begin position="43"/>
        <end position="46"/>
    </location>
</feature>
<feature type="active site" description="Proton acceptor" evidence="2">
    <location>
        <position position="124"/>
    </location>
</feature>
<evidence type="ECO:0000313" key="3">
    <source>
        <dbReference type="EMBL" id="RFF32884.1"/>
    </source>
</evidence>
<dbReference type="EMBL" id="QUZK01000003">
    <property type="protein sequence ID" value="RFF32884.1"/>
    <property type="molecule type" value="Genomic_DNA"/>
</dbReference>
<dbReference type="RefSeq" id="WP_116649199.1">
    <property type="nucleotide sequence ID" value="NZ_QUZK01000003.1"/>
</dbReference>
<evidence type="ECO:0000256" key="1">
    <source>
        <dbReference type="ARBA" id="ARBA00022801"/>
    </source>
</evidence>
<evidence type="ECO:0000313" key="4">
    <source>
        <dbReference type="Proteomes" id="UP000260351"/>
    </source>
</evidence>
<comment type="function">
    <text evidence="2">Hydrolyzes RNA 2',3'-cyclic phosphodiester to an RNA 2'-phosphomonoester.</text>
</comment>
<keyword evidence="4" id="KW-1185">Reference proteome</keyword>
<protein>
    <recommendedName>
        <fullName evidence="2">RNA 2',3'-cyclic phosphodiesterase</fullName>
        <shortName evidence="2">RNA 2',3'-CPDase</shortName>
        <ecNumber evidence="2">3.1.4.58</ecNumber>
    </recommendedName>
</protein>
<dbReference type="Pfam" id="PF13563">
    <property type="entry name" value="2_5_RNA_ligase2"/>
    <property type="match status" value="1"/>
</dbReference>
<dbReference type="Proteomes" id="UP000260351">
    <property type="component" value="Unassembled WGS sequence"/>
</dbReference>
<gene>
    <name evidence="3" type="primary">thpR</name>
    <name evidence="3" type="ORF">DZC52_00695</name>
</gene>
<dbReference type="HAMAP" id="MF_01940">
    <property type="entry name" value="RNA_CPDase"/>
    <property type="match status" value="1"/>
</dbReference>
<dbReference type="GO" id="GO:0004113">
    <property type="term" value="F:2',3'-cyclic-nucleotide 3'-phosphodiesterase activity"/>
    <property type="evidence" value="ECO:0007669"/>
    <property type="project" value="InterPro"/>
</dbReference>
<evidence type="ECO:0000256" key="2">
    <source>
        <dbReference type="HAMAP-Rule" id="MF_01940"/>
    </source>
</evidence>
<dbReference type="AlphaFoldDB" id="A0A3E1KCW6"/>
<accession>A0A3E1KCW6</accession>
<dbReference type="SUPFAM" id="SSF55144">
    <property type="entry name" value="LigT-like"/>
    <property type="match status" value="1"/>
</dbReference>
<reference evidence="3 4" key="1">
    <citation type="submission" date="2018-08" db="EMBL/GenBank/DDBJ databases">
        <title>Wenzhouxiangella salilacus sp. nov., a novel bacterium isolated from a saline lake in Xinjiang Province, China.</title>
        <authorList>
            <person name="Han S."/>
        </authorList>
    </citation>
    <scope>NUCLEOTIDE SEQUENCE [LARGE SCALE GENOMIC DNA]</scope>
    <source>
        <strain evidence="3 4">XDB06</strain>
    </source>
</reference>
<dbReference type="GO" id="GO:0008664">
    <property type="term" value="F:RNA 2',3'-cyclic 3'-phosphodiesterase activity"/>
    <property type="evidence" value="ECO:0007669"/>
    <property type="project" value="UniProtKB-EC"/>
</dbReference>
<dbReference type="PANTHER" id="PTHR35561">
    <property type="entry name" value="RNA 2',3'-CYCLIC PHOSPHODIESTERASE"/>
    <property type="match status" value="1"/>
</dbReference>
<dbReference type="Gene3D" id="3.90.1140.10">
    <property type="entry name" value="Cyclic phosphodiesterase"/>
    <property type="match status" value="1"/>
</dbReference>
<feature type="short sequence motif" description="HXTX 2" evidence="2">
    <location>
        <begin position="124"/>
        <end position="127"/>
    </location>
</feature>
<comment type="caution">
    <text evidence="3">The sequence shown here is derived from an EMBL/GenBank/DDBJ whole genome shotgun (WGS) entry which is preliminary data.</text>
</comment>
<organism evidence="3 4">
    <name type="scientific">Wenzhouxiangella sediminis</name>
    <dbReference type="NCBI Taxonomy" id="1792836"/>
    <lineage>
        <taxon>Bacteria</taxon>
        <taxon>Pseudomonadati</taxon>
        <taxon>Pseudomonadota</taxon>
        <taxon>Gammaproteobacteria</taxon>
        <taxon>Chromatiales</taxon>
        <taxon>Wenzhouxiangellaceae</taxon>
        <taxon>Wenzhouxiangella</taxon>
    </lineage>
</organism>
<proteinExistence type="inferred from homology"/>
<keyword evidence="1 2" id="KW-0378">Hydrolase</keyword>
<dbReference type="PANTHER" id="PTHR35561:SF1">
    <property type="entry name" value="RNA 2',3'-CYCLIC PHOSPHODIESTERASE"/>
    <property type="match status" value="1"/>
</dbReference>
<dbReference type="InterPro" id="IPR009097">
    <property type="entry name" value="Cyclic_Pdiesterase"/>
</dbReference>
<comment type="catalytic activity">
    <reaction evidence="2">
        <text>a 3'-end 2',3'-cyclophospho-ribonucleotide-RNA + H2O = a 3'-end 2'-phospho-ribonucleotide-RNA + H(+)</text>
        <dbReference type="Rhea" id="RHEA:11828"/>
        <dbReference type="Rhea" id="RHEA-COMP:10464"/>
        <dbReference type="Rhea" id="RHEA-COMP:17353"/>
        <dbReference type="ChEBI" id="CHEBI:15377"/>
        <dbReference type="ChEBI" id="CHEBI:15378"/>
        <dbReference type="ChEBI" id="CHEBI:83064"/>
        <dbReference type="ChEBI" id="CHEBI:173113"/>
        <dbReference type="EC" id="3.1.4.58"/>
    </reaction>
</comment>